<feature type="non-terminal residue" evidence="2">
    <location>
        <position position="83"/>
    </location>
</feature>
<evidence type="ECO:0000313" key="2">
    <source>
        <dbReference type="EMBL" id="VTJ92042.1"/>
    </source>
</evidence>
<comment type="caution">
    <text evidence="2">The sequence shown here is derived from an EMBL/GenBank/DDBJ whole genome shotgun (WGS) entry which is preliminary data.</text>
</comment>
<evidence type="ECO:0000256" key="1">
    <source>
        <dbReference type="SAM" id="MobiDB-lite"/>
    </source>
</evidence>
<feature type="region of interest" description="Disordered" evidence="1">
    <location>
        <begin position="52"/>
        <end position="83"/>
    </location>
</feature>
<dbReference type="Proteomes" id="UP000335636">
    <property type="component" value="Unassembled WGS sequence"/>
</dbReference>
<accession>A0A5E4DIG8</accession>
<proteinExistence type="predicted"/>
<dbReference type="EMBL" id="CABDUW010013247">
    <property type="protein sequence ID" value="VTJ92042.1"/>
    <property type="molecule type" value="Genomic_DNA"/>
</dbReference>
<dbReference type="AlphaFoldDB" id="A0A5E4DIG8"/>
<organism evidence="2 3">
    <name type="scientific">Marmota monax</name>
    <name type="common">Woodchuck</name>
    <dbReference type="NCBI Taxonomy" id="9995"/>
    <lineage>
        <taxon>Eukaryota</taxon>
        <taxon>Metazoa</taxon>
        <taxon>Chordata</taxon>
        <taxon>Craniata</taxon>
        <taxon>Vertebrata</taxon>
        <taxon>Euteleostomi</taxon>
        <taxon>Mammalia</taxon>
        <taxon>Eutheria</taxon>
        <taxon>Euarchontoglires</taxon>
        <taxon>Glires</taxon>
        <taxon>Rodentia</taxon>
        <taxon>Sciuromorpha</taxon>
        <taxon>Sciuridae</taxon>
        <taxon>Xerinae</taxon>
        <taxon>Marmotini</taxon>
        <taxon>Marmota</taxon>
    </lineage>
</organism>
<name>A0A5E4DIG8_MARMO</name>
<gene>
    <name evidence="2" type="ORF">MONAX_5E040588</name>
</gene>
<protein>
    <submittedName>
        <fullName evidence="2">Uncharacterized protein</fullName>
    </submittedName>
</protein>
<sequence>MKISVFQESNIQDDDIYDDPQEAEVIQSLLDVVDEEAQNLLNQNYVTRDASVSDTLKTNGKLSEERAEDTDCDGSPLPEDFTE</sequence>
<evidence type="ECO:0000313" key="3">
    <source>
        <dbReference type="Proteomes" id="UP000335636"/>
    </source>
</evidence>
<keyword evidence="3" id="KW-1185">Reference proteome</keyword>
<feature type="compositionally biased region" description="Polar residues" evidence="1">
    <location>
        <begin position="52"/>
        <end position="61"/>
    </location>
</feature>
<reference evidence="2" key="1">
    <citation type="submission" date="2019-04" db="EMBL/GenBank/DDBJ databases">
        <authorList>
            <person name="Alioto T."/>
            <person name="Alioto T."/>
        </authorList>
    </citation>
    <scope>NUCLEOTIDE SEQUENCE [LARGE SCALE GENOMIC DNA]</scope>
</reference>